<reference evidence="1" key="1">
    <citation type="journal article" date="2014" name="Front. Microbiol.">
        <title>High frequency of phylogenetically diverse reductive dehalogenase-homologous genes in deep subseafloor sedimentary metagenomes.</title>
        <authorList>
            <person name="Kawai M."/>
            <person name="Futagami T."/>
            <person name="Toyoda A."/>
            <person name="Takaki Y."/>
            <person name="Nishi S."/>
            <person name="Hori S."/>
            <person name="Arai W."/>
            <person name="Tsubouchi T."/>
            <person name="Morono Y."/>
            <person name="Uchiyama I."/>
            <person name="Ito T."/>
            <person name="Fujiyama A."/>
            <person name="Inagaki F."/>
            <person name="Takami H."/>
        </authorList>
    </citation>
    <scope>NUCLEOTIDE SEQUENCE</scope>
    <source>
        <strain evidence="1">Expedition CK06-06</strain>
    </source>
</reference>
<comment type="caution">
    <text evidence="1">The sequence shown here is derived from an EMBL/GenBank/DDBJ whole genome shotgun (WGS) entry which is preliminary data.</text>
</comment>
<dbReference type="EMBL" id="BARU01033167">
    <property type="protein sequence ID" value="GAH64319.1"/>
    <property type="molecule type" value="Genomic_DNA"/>
</dbReference>
<sequence>MFLGTTPKDVPDAKISAKSIGRYLKIYILPLFAYQYYYNKLNPENSYPYGRGKKPDS</sequence>
<accession>X1IDX5</accession>
<organism evidence="1">
    <name type="scientific">marine sediment metagenome</name>
    <dbReference type="NCBI Taxonomy" id="412755"/>
    <lineage>
        <taxon>unclassified sequences</taxon>
        <taxon>metagenomes</taxon>
        <taxon>ecological metagenomes</taxon>
    </lineage>
</organism>
<evidence type="ECO:0000313" key="1">
    <source>
        <dbReference type="EMBL" id="GAH64319.1"/>
    </source>
</evidence>
<dbReference type="AlphaFoldDB" id="X1IDX5"/>
<proteinExistence type="predicted"/>
<protein>
    <submittedName>
        <fullName evidence="1">Uncharacterized protein</fullName>
    </submittedName>
</protein>
<name>X1IDX5_9ZZZZ</name>
<gene>
    <name evidence="1" type="ORF">S03H2_52218</name>
</gene>